<protein>
    <submittedName>
        <fullName evidence="3">Uncharacterized protein</fullName>
    </submittedName>
</protein>
<dbReference type="GO" id="GO:0046872">
    <property type="term" value="F:metal ion binding"/>
    <property type="evidence" value="ECO:0007669"/>
    <property type="project" value="UniProtKB-ARBA"/>
</dbReference>
<reference evidence="3" key="1">
    <citation type="submission" date="2021-01" db="EMBL/GenBank/DDBJ databases">
        <authorList>
            <person name="Corre E."/>
            <person name="Pelletier E."/>
            <person name="Niang G."/>
            <person name="Scheremetjew M."/>
            <person name="Finn R."/>
            <person name="Kale V."/>
            <person name="Holt S."/>
            <person name="Cochrane G."/>
            <person name="Meng A."/>
            <person name="Brown T."/>
            <person name="Cohen L."/>
        </authorList>
    </citation>
    <scope>NUCLEOTIDE SEQUENCE</scope>
    <source>
        <strain evidence="3">Pop2</strain>
    </source>
</reference>
<evidence type="ECO:0000313" key="3">
    <source>
        <dbReference type="EMBL" id="CAD9341042.1"/>
    </source>
</evidence>
<feature type="compositionally biased region" description="Basic and acidic residues" evidence="2">
    <location>
        <begin position="18"/>
        <end position="32"/>
    </location>
</feature>
<evidence type="ECO:0000256" key="1">
    <source>
        <dbReference type="ARBA" id="ARBA00001962"/>
    </source>
</evidence>
<feature type="compositionally biased region" description="Polar residues" evidence="2">
    <location>
        <begin position="74"/>
        <end position="94"/>
    </location>
</feature>
<dbReference type="PANTHER" id="PTHR20883">
    <property type="entry name" value="PHYTANOYL-COA DIOXYGENASE DOMAIN CONTAINING 1"/>
    <property type="match status" value="1"/>
</dbReference>
<feature type="region of interest" description="Disordered" evidence="2">
    <location>
        <begin position="72"/>
        <end position="103"/>
    </location>
</feature>
<dbReference type="SUPFAM" id="SSF51197">
    <property type="entry name" value="Clavaminate synthase-like"/>
    <property type="match status" value="1"/>
</dbReference>
<dbReference type="AlphaFoldDB" id="A0A7S1ZJN9"/>
<dbReference type="Pfam" id="PF05721">
    <property type="entry name" value="PhyH"/>
    <property type="match status" value="1"/>
</dbReference>
<gene>
    <name evidence="3" type="ORF">DBRI1063_LOCUS16578</name>
</gene>
<feature type="region of interest" description="Disordered" evidence="2">
    <location>
        <begin position="18"/>
        <end position="50"/>
    </location>
</feature>
<name>A0A7S1ZJN9_9STRA</name>
<comment type="cofactor">
    <cofactor evidence="1">
        <name>Fe cation</name>
        <dbReference type="ChEBI" id="CHEBI:24875"/>
    </cofactor>
</comment>
<evidence type="ECO:0000256" key="2">
    <source>
        <dbReference type="SAM" id="MobiDB-lite"/>
    </source>
</evidence>
<sequence length="431" mass="48062">MKTTEASNISVCRKLECDEDSGKKNCTKRADEDGSNVVDDDDDTSSMNSSDEALCEMLGFSSLGDIMATEKTTESLSSNHNNDDQNTSSTFEQGSSVTSTSSPSECLYNIPSFTSSEIKSALTQQQLNEDSNKVFSLESLIKRYENESILVLPSEISIPSSTMRKLANELIYGENKYPSDKTYETIHYLSSSGSSEEIKSRRVLTRLENFVSRHEGWYHLCHHTIPSILSTVLLQNEDDDAYVLYKEKLNIKPPGGSGFAPHLDTPSLRLVFGQDGPQHFITVMVAIDDMTSENGCLRVVKGEYNSEQSAPLVIPPDENGNPDAEGRAGAMPLEVADTLMFEDILCKGGMIAIFNGWIPHRSAVNKTAFSRRAVFLTYNLKSEGCFRERYYTKMREWRSGWRATRGVQGDADLEEMEKMGEFDALKTIPRI</sequence>
<accession>A0A7S1ZJN9</accession>
<dbReference type="PANTHER" id="PTHR20883:SF48">
    <property type="entry name" value="ECTOINE DIOXYGENASE"/>
    <property type="match status" value="1"/>
</dbReference>
<organism evidence="3">
    <name type="scientific">Ditylum brightwellii</name>
    <dbReference type="NCBI Taxonomy" id="49249"/>
    <lineage>
        <taxon>Eukaryota</taxon>
        <taxon>Sar</taxon>
        <taxon>Stramenopiles</taxon>
        <taxon>Ochrophyta</taxon>
        <taxon>Bacillariophyta</taxon>
        <taxon>Mediophyceae</taxon>
        <taxon>Lithodesmiophycidae</taxon>
        <taxon>Lithodesmiales</taxon>
        <taxon>Lithodesmiaceae</taxon>
        <taxon>Ditylum</taxon>
    </lineage>
</organism>
<dbReference type="InterPro" id="IPR008775">
    <property type="entry name" value="Phytyl_CoA_dOase-like"/>
</dbReference>
<dbReference type="EMBL" id="HBGN01025851">
    <property type="protein sequence ID" value="CAD9341042.1"/>
    <property type="molecule type" value="Transcribed_RNA"/>
</dbReference>
<dbReference type="GO" id="GO:0016491">
    <property type="term" value="F:oxidoreductase activity"/>
    <property type="evidence" value="ECO:0007669"/>
    <property type="project" value="UniProtKB-ARBA"/>
</dbReference>
<dbReference type="Gene3D" id="2.60.120.620">
    <property type="entry name" value="q2cbj1_9rhob like domain"/>
    <property type="match status" value="1"/>
</dbReference>
<proteinExistence type="predicted"/>